<reference evidence="3" key="1">
    <citation type="submission" date="2015-11" db="EMBL/GenBank/DDBJ databases">
        <title>Genomic diversity of Staphylococcus saprophyticus strains from urinary tract infections, animal surfaces, and fermented foods.</title>
        <authorList>
            <person name="Wolfe B.E."/>
        </authorList>
    </citation>
    <scope>NUCLEOTIDE SEQUENCE [LARGE SCALE GENOMIC DNA]</scope>
    <source>
        <strain evidence="3">738_7</strain>
    </source>
</reference>
<evidence type="ECO:0000256" key="1">
    <source>
        <dbReference type="SAM" id="SignalP"/>
    </source>
</evidence>
<evidence type="ECO:0008006" key="4">
    <source>
        <dbReference type="Google" id="ProtNLM"/>
    </source>
</evidence>
<dbReference type="EMBL" id="LNPX01000004">
    <property type="protein sequence ID" value="OEK58930.1"/>
    <property type="molecule type" value="Genomic_DNA"/>
</dbReference>
<dbReference type="RefSeq" id="WP_069854330.1">
    <property type="nucleotide sequence ID" value="NZ_LNPX01000004.1"/>
</dbReference>
<evidence type="ECO:0000313" key="2">
    <source>
        <dbReference type="EMBL" id="OEK58930.1"/>
    </source>
</evidence>
<name>A0AAP7IF47_9STAP</name>
<comment type="caution">
    <text evidence="2">The sequence shown here is derived from an EMBL/GenBank/DDBJ whole genome shotgun (WGS) entry which is preliminary data.</text>
</comment>
<gene>
    <name evidence="2" type="ORF">ASS94_00985</name>
</gene>
<evidence type="ECO:0000313" key="3">
    <source>
        <dbReference type="Proteomes" id="UP000095464"/>
    </source>
</evidence>
<feature type="signal peptide" evidence="1">
    <location>
        <begin position="1"/>
        <end position="22"/>
    </location>
</feature>
<proteinExistence type="predicted"/>
<dbReference type="PROSITE" id="PS51257">
    <property type="entry name" value="PROKAR_LIPOPROTEIN"/>
    <property type="match status" value="1"/>
</dbReference>
<protein>
    <recommendedName>
        <fullName evidence="4">Lipoprotein</fullName>
    </recommendedName>
</protein>
<keyword evidence="1" id="KW-0732">Signal</keyword>
<sequence length="132" mass="14846">MRNRIIGVISLMGLLLVLSACGNESQNKMQGEWKADNDITKEYIGEKMEINDDEVKVSGLGEEGTDIKYLNFTDEDDDKPKTVRFYTSTPDDDDFDKKEAVLEGDVQFEDNDKKMSIDGGLGMGMEIEFTKS</sequence>
<accession>A0AAP7IF47</accession>
<dbReference type="Proteomes" id="UP000095464">
    <property type="component" value="Unassembled WGS sequence"/>
</dbReference>
<feature type="chain" id="PRO_5042896876" description="Lipoprotein" evidence="1">
    <location>
        <begin position="23"/>
        <end position="132"/>
    </location>
</feature>
<dbReference type="AlphaFoldDB" id="A0AAP7IF47"/>
<organism evidence="2 3">
    <name type="scientific">Staphylococcus equorum</name>
    <dbReference type="NCBI Taxonomy" id="246432"/>
    <lineage>
        <taxon>Bacteria</taxon>
        <taxon>Bacillati</taxon>
        <taxon>Bacillota</taxon>
        <taxon>Bacilli</taxon>
        <taxon>Bacillales</taxon>
        <taxon>Staphylococcaceae</taxon>
        <taxon>Staphylococcus</taxon>
    </lineage>
</organism>